<feature type="compositionally biased region" description="Low complexity" evidence="1">
    <location>
        <begin position="30"/>
        <end position="44"/>
    </location>
</feature>
<dbReference type="AlphaFoldDB" id="E6QDY3"/>
<organism evidence="2">
    <name type="scientific">mine drainage metagenome</name>
    <dbReference type="NCBI Taxonomy" id="410659"/>
    <lineage>
        <taxon>unclassified sequences</taxon>
        <taxon>metagenomes</taxon>
        <taxon>ecological metagenomes</taxon>
    </lineage>
</organism>
<proteinExistence type="predicted"/>
<evidence type="ECO:0000256" key="1">
    <source>
        <dbReference type="SAM" id="MobiDB-lite"/>
    </source>
</evidence>
<accession>E6QDY3</accession>
<name>E6QDY3_9ZZZZ</name>
<dbReference type="EMBL" id="CABP01000115">
    <property type="protein sequence ID" value="CBI05409.1"/>
    <property type="molecule type" value="Genomic_DNA"/>
</dbReference>
<gene>
    <name evidence="2" type="ORF">CARN5_1080</name>
</gene>
<reference evidence="2" key="1">
    <citation type="submission" date="2009-10" db="EMBL/GenBank/DDBJ databases">
        <title>Diversity of trophic interactions inside an arsenic-rich microbial ecosystem.</title>
        <authorList>
            <person name="Bertin P.N."/>
            <person name="Heinrich-Salmeron A."/>
            <person name="Pelletier E."/>
            <person name="Goulhen-Chollet F."/>
            <person name="Arsene-Ploetze F."/>
            <person name="Gallien S."/>
            <person name="Calteau A."/>
            <person name="Vallenet D."/>
            <person name="Casiot C."/>
            <person name="Chane-Woon-Ming B."/>
            <person name="Giloteaux L."/>
            <person name="Barakat M."/>
            <person name="Bonnefoy V."/>
            <person name="Bruneel O."/>
            <person name="Chandler M."/>
            <person name="Cleiss J."/>
            <person name="Duran R."/>
            <person name="Elbaz-Poulichet F."/>
            <person name="Fonknechten N."/>
            <person name="Lauga B."/>
            <person name="Mornico D."/>
            <person name="Ortet P."/>
            <person name="Schaeffer C."/>
            <person name="Siguier P."/>
            <person name="Alexander Thil Smith A."/>
            <person name="Van Dorsselaer A."/>
            <person name="Weissenbach J."/>
            <person name="Medigue C."/>
            <person name="Le Paslier D."/>
        </authorList>
    </citation>
    <scope>NUCLEOTIDE SEQUENCE</scope>
</reference>
<evidence type="ECO:0000313" key="2">
    <source>
        <dbReference type="EMBL" id="CBI05409.1"/>
    </source>
</evidence>
<protein>
    <submittedName>
        <fullName evidence="2">Uncharacterized protein</fullName>
    </submittedName>
</protein>
<sequence length="60" mass="6562">MKEPEVGGYFCLTPLGPRSMVTSAQEALTAPRAPNATPANNNQPIRPLRLLRQSETLLSR</sequence>
<comment type="caution">
    <text evidence="2">The sequence shown here is derived from an EMBL/GenBank/DDBJ whole genome shotgun (WGS) entry which is preliminary data.</text>
</comment>
<feature type="region of interest" description="Disordered" evidence="1">
    <location>
        <begin position="28"/>
        <end position="60"/>
    </location>
</feature>